<keyword evidence="2" id="KW-1185">Reference proteome</keyword>
<keyword evidence="1" id="KW-0614">Plasmid</keyword>
<gene>
    <name evidence="1" type="ORF">QPJ95_23430</name>
</gene>
<dbReference type="Pfam" id="PF14907">
    <property type="entry name" value="NTP_transf_5"/>
    <property type="match status" value="1"/>
</dbReference>
<dbReference type="KEGG" id="ppso:QPJ95_23430"/>
<evidence type="ECO:0000313" key="2">
    <source>
        <dbReference type="Proteomes" id="UP001238334"/>
    </source>
</evidence>
<dbReference type="AlphaFoldDB" id="A0A9Y2L4B9"/>
<name>A0A9Y2L4B9_9RHOB</name>
<evidence type="ECO:0000313" key="1">
    <source>
        <dbReference type="EMBL" id="WIY27730.1"/>
    </source>
</evidence>
<dbReference type="RefSeq" id="WP_270920734.1">
    <property type="nucleotide sequence ID" value="NZ_CP127248.1"/>
</dbReference>
<dbReference type="EMBL" id="CP127248">
    <property type="protein sequence ID" value="WIY27730.1"/>
    <property type="molecule type" value="Genomic_DNA"/>
</dbReference>
<protein>
    <submittedName>
        <fullName evidence="1">Nucleotidyltransferase family protein</fullName>
    </submittedName>
</protein>
<proteinExistence type="predicted"/>
<dbReference type="InterPro" id="IPR039498">
    <property type="entry name" value="NTP_transf_5"/>
</dbReference>
<dbReference type="Proteomes" id="UP001238334">
    <property type="component" value="Plasmid pQS-1"/>
</dbReference>
<reference evidence="1 2" key="1">
    <citation type="submission" date="2023-06" db="EMBL/GenBank/DDBJ databases">
        <title>Parasedimentitalea psychrophila sp. nov., a psychrophilic bacterium isolated from deep-sea sediment.</title>
        <authorList>
            <person name="Li A."/>
        </authorList>
    </citation>
    <scope>NUCLEOTIDE SEQUENCE [LARGE SCALE GENOMIC DNA]</scope>
    <source>
        <strain evidence="1 2">QS115</strain>
        <plasmid evidence="1 2">pQS-1</plasmid>
    </source>
</reference>
<geneLocation type="plasmid" evidence="1 2">
    <name>pQS-1</name>
</geneLocation>
<organism evidence="1 2">
    <name type="scientific">Parasedimentitalea psychrophila</name>
    <dbReference type="NCBI Taxonomy" id="2997337"/>
    <lineage>
        <taxon>Bacteria</taxon>
        <taxon>Pseudomonadati</taxon>
        <taxon>Pseudomonadota</taxon>
        <taxon>Alphaproteobacteria</taxon>
        <taxon>Rhodobacterales</taxon>
        <taxon>Paracoccaceae</taxon>
        <taxon>Parasedimentitalea</taxon>
    </lineage>
</organism>
<sequence>MTASSPLERLTDCIGGKFNDESNWFELISTANAEFVAPVLCRSLEASDAAARAEPEARAYLAELERANQARNRNLWALVCKAIKGFNAKGVTPTLIKGASEMALMADPSQYSRLLIDVDLLVEPDELPAVEQAFDQLGFELLADSQYQHSPGSYWCPGTVAAVDLHSSFPERIACLLSGEDLNARLTLQERDGIIFRVPDDSLRFLINISHDMLHHTALASGATNLRYLLTLAEQIKDPQTQLDWGWLQSKRHNWRFRLAFDLQLMMLDDLLGVAVPATEPPEFLVRLLHWRRLLKFRNPRLGQIEWQLVRYGLSAARVVGMRRSER</sequence>
<accession>A0A9Y2L4B9</accession>